<gene>
    <name evidence="2" type="ORF">A2754_02395</name>
</gene>
<evidence type="ECO:0000256" key="1">
    <source>
        <dbReference type="SAM" id="Phobius"/>
    </source>
</evidence>
<organism evidence="2 3">
    <name type="scientific">Candidatus Magasanikbacteria bacterium RIFCSPHIGHO2_01_FULL_47_8</name>
    <dbReference type="NCBI Taxonomy" id="1798673"/>
    <lineage>
        <taxon>Bacteria</taxon>
        <taxon>Candidatus Magasanikiibacteriota</taxon>
    </lineage>
</organism>
<keyword evidence="1" id="KW-0472">Membrane</keyword>
<keyword evidence="1" id="KW-1133">Transmembrane helix</keyword>
<evidence type="ECO:0000313" key="2">
    <source>
        <dbReference type="EMBL" id="OGH69360.1"/>
    </source>
</evidence>
<feature type="transmembrane region" description="Helical" evidence="1">
    <location>
        <begin position="58"/>
        <end position="81"/>
    </location>
</feature>
<dbReference type="AlphaFoldDB" id="A0A1F6MCQ6"/>
<proteinExistence type="predicted"/>
<comment type="caution">
    <text evidence="2">The sequence shown here is derived from an EMBL/GenBank/DDBJ whole genome shotgun (WGS) entry which is preliminary data.</text>
</comment>
<dbReference type="InterPro" id="IPR043993">
    <property type="entry name" value="T4SS_pilin"/>
</dbReference>
<feature type="transmembrane region" description="Helical" evidence="1">
    <location>
        <begin position="102"/>
        <end position="123"/>
    </location>
</feature>
<dbReference type="Pfam" id="PF18895">
    <property type="entry name" value="T4SS_pilin"/>
    <property type="match status" value="1"/>
</dbReference>
<protein>
    <submittedName>
        <fullName evidence="2">Uncharacterized protein</fullName>
    </submittedName>
</protein>
<reference evidence="2 3" key="1">
    <citation type="journal article" date="2016" name="Nat. Commun.">
        <title>Thousands of microbial genomes shed light on interconnected biogeochemical processes in an aquifer system.</title>
        <authorList>
            <person name="Anantharaman K."/>
            <person name="Brown C.T."/>
            <person name="Hug L.A."/>
            <person name="Sharon I."/>
            <person name="Castelle C.J."/>
            <person name="Probst A.J."/>
            <person name="Thomas B.C."/>
            <person name="Singh A."/>
            <person name="Wilkins M.J."/>
            <person name="Karaoz U."/>
            <person name="Brodie E.L."/>
            <person name="Williams K.H."/>
            <person name="Hubbard S.S."/>
            <person name="Banfield J.F."/>
        </authorList>
    </citation>
    <scope>NUCLEOTIDE SEQUENCE [LARGE SCALE GENOMIC DNA]</scope>
</reference>
<keyword evidence="1" id="KW-0812">Transmembrane</keyword>
<evidence type="ECO:0000313" key="3">
    <source>
        <dbReference type="Proteomes" id="UP000177953"/>
    </source>
</evidence>
<accession>A0A1F6MCQ6</accession>
<dbReference type="Proteomes" id="UP000177953">
    <property type="component" value="Unassembled WGS sequence"/>
</dbReference>
<name>A0A1F6MCQ6_9BACT</name>
<dbReference type="EMBL" id="MFPU01000050">
    <property type="protein sequence ID" value="OGH69360.1"/>
    <property type="molecule type" value="Genomic_DNA"/>
</dbReference>
<sequence length="175" mass="18253">MRLLKSEILKIIMKKFFLTFSVAMLILLPLTANAQLGGALGNLDKAVKPTGLSNDLAGSIGTIIKAVLGLVGTIFLVLTIYAGILWMTAAGKEEQIEKAKNIIRATVIGLAIVMSAYAITFFVTSRLGGASSGGVGGGEFGSSAPCSSIVNIDVCQNSGGCIWLNQQQTCADRVQ</sequence>